<dbReference type="Proteomes" id="UP000095286">
    <property type="component" value="Unplaced"/>
</dbReference>
<proteinExistence type="predicted"/>
<organism evidence="1 2">
    <name type="scientific">Rhabditophanes sp. KR3021</name>
    <dbReference type="NCBI Taxonomy" id="114890"/>
    <lineage>
        <taxon>Eukaryota</taxon>
        <taxon>Metazoa</taxon>
        <taxon>Ecdysozoa</taxon>
        <taxon>Nematoda</taxon>
        <taxon>Chromadorea</taxon>
        <taxon>Rhabditida</taxon>
        <taxon>Tylenchina</taxon>
        <taxon>Panagrolaimomorpha</taxon>
        <taxon>Strongyloidoidea</taxon>
        <taxon>Alloionematidae</taxon>
        <taxon>Rhabditophanes</taxon>
    </lineage>
</organism>
<accession>A0AC35UIA1</accession>
<evidence type="ECO:0000313" key="1">
    <source>
        <dbReference type="Proteomes" id="UP000095286"/>
    </source>
</evidence>
<protein>
    <submittedName>
        <fullName evidence="2">SET domain-containing protein</fullName>
    </submittedName>
</protein>
<sequence length="368" mass="41828">MTTIPSNSRGSNYSLNQRLRPPPIHQISQNSEEVVEIIGRDKLSSNDCTILLGFLEKESLNSESDDMFSSFKQFGLVDNENKRIEALDKAIAQCNNVRNLPRFKEGILLKCLDKNPTFPYLNYSIFKGDSYAERTMTINNYIHSVSNYSKSQYGPYEEVFTINKMGSIGSFNLPTNRHAHAGFIINSFKIIDSNRTESLEGSWLIWSGASVIYKSSPRNWNLRKISLVRCAGRSGFKKDNFDYVLLCEFGNIFHPNNTIKALDMCERLKTRNCGHISLYQIKYAFESEQIQGMGSMTNYNSPIHARPSPTSLQTSKRNPLLRGVSQDVGSTTLSRSPRHYAHKLTSMGSVDQSSSRYDPFYESETMDF</sequence>
<dbReference type="WBParaSite" id="RSKR_0001171500.1">
    <property type="protein sequence ID" value="RSKR_0001171500.1"/>
    <property type="gene ID" value="RSKR_0001171500"/>
</dbReference>
<reference evidence="2" key="1">
    <citation type="submission" date="2016-11" db="UniProtKB">
        <authorList>
            <consortium name="WormBaseParasite"/>
        </authorList>
    </citation>
    <scope>IDENTIFICATION</scope>
    <source>
        <strain evidence="2">KR3021</strain>
    </source>
</reference>
<evidence type="ECO:0000313" key="2">
    <source>
        <dbReference type="WBParaSite" id="RSKR_0001171500.1"/>
    </source>
</evidence>
<name>A0AC35UIA1_9BILA</name>